<protein>
    <submittedName>
        <fullName evidence="12">Cytochrome c1</fullName>
    </submittedName>
</protein>
<dbReference type="EMBL" id="JBHSAB010000014">
    <property type="protein sequence ID" value="MFC3908793.1"/>
    <property type="molecule type" value="Genomic_DNA"/>
</dbReference>
<comment type="subcellular location">
    <subcellularLocation>
        <location evidence="1">Membrane</location>
    </subcellularLocation>
</comment>
<dbReference type="SUPFAM" id="SSF46626">
    <property type="entry name" value="Cytochrome c"/>
    <property type="match status" value="1"/>
</dbReference>
<evidence type="ECO:0000313" key="13">
    <source>
        <dbReference type="Proteomes" id="UP001595758"/>
    </source>
</evidence>
<feature type="domain" description="Cytochrome c" evidence="11">
    <location>
        <begin position="40"/>
        <end position="195"/>
    </location>
</feature>
<reference evidence="13" key="1">
    <citation type="journal article" date="2019" name="Int. J. Syst. Evol. Microbiol.">
        <title>The Global Catalogue of Microorganisms (GCM) 10K type strain sequencing project: providing services to taxonomists for standard genome sequencing and annotation.</title>
        <authorList>
            <consortium name="The Broad Institute Genomics Platform"/>
            <consortium name="The Broad Institute Genome Sequencing Center for Infectious Disease"/>
            <person name="Wu L."/>
            <person name="Ma J."/>
        </authorList>
    </citation>
    <scope>NUCLEOTIDE SEQUENCE [LARGE SCALE GENOMIC DNA]</scope>
    <source>
        <strain evidence="13">CCUG 59858</strain>
    </source>
</reference>
<sequence>MKVRQLLTALILTFVSTILSASGAGSVSLLPVKINVNDKAALQRGAQFFMNYCSGCHSLRYLRYNRMARDLGLTTFTGEVDDDLLVNNLIFTSAKIADPIQISMPASEARKWFGVAPPDLSLIARVRSASWLYTYLKSFYGDQSRPFGANNHLIPDVAMPNILQPLIDPGSREKMSAEAFDRTLQDLVTFLVYTSEPDQLIRYRLGGWVLGFLCFFLILCYGLKKIYWQKNSLCHPREGGDPSIKQGKAPI</sequence>
<evidence type="ECO:0000256" key="2">
    <source>
        <dbReference type="ARBA" id="ARBA00022617"/>
    </source>
</evidence>
<dbReference type="InterPro" id="IPR036909">
    <property type="entry name" value="Cyt_c-like_dom_sf"/>
</dbReference>
<gene>
    <name evidence="12" type="ORF">ACFORL_06840</name>
</gene>
<evidence type="ECO:0000313" key="12">
    <source>
        <dbReference type="EMBL" id="MFC3908793.1"/>
    </source>
</evidence>
<dbReference type="PANTHER" id="PTHR10266:SF3">
    <property type="entry name" value="CYTOCHROME C1, HEME PROTEIN, MITOCHONDRIAL"/>
    <property type="match status" value="1"/>
</dbReference>
<evidence type="ECO:0000259" key="11">
    <source>
        <dbReference type="PROSITE" id="PS51007"/>
    </source>
</evidence>
<feature type="transmembrane region" description="Helical" evidence="9">
    <location>
        <begin position="205"/>
        <end position="223"/>
    </location>
</feature>
<comment type="caution">
    <text evidence="12">The sequence shown here is derived from an EMBL/GenBank/DDBJ whole genome shotgun (WGS) entry which is preliminary data.</text>
</comment>
<evidence type="ECO:0000256" key="9">
    <source>
        <dbReference type="SAM" id="Phobius"/>
    </source>
</evidence>
<dbReference type="PANTHER" id="PTHR10266">
    <property type="entry name" value="CYTOCHROME C1"/>
    <property type="match status" value="1"/>
</dbReference>
<evidence type="ECO:0000256" key="10">
    <source>
        <dbReference type="SAM" id="SignalP"/>
    </source>
</evidence>
<organism evidence="12 13">
    <name type="scientific">Legionella dresdenensis</name>
    <dbReference type="NCBI Taxonomy" id="450200"/>
    <lineage>
        <taxon>Bacteria</taxon>
        <taxon>Pseudomonadati</taxon>
        <taxon>Pseudomonadota</taxon>
        <taxon>Gammaproteobacteria</taxon>
        <taxon>Legionellales</taxon>
        <taxon>Legionellaceae</taxon>
        <taxon>Legionella</taxon>
    </lineage>
</organism>
<keyword evidence="2 8" id="KW-0349">Heme</keyword>
<dbReference type="RefSeq" id="WP_382342402.1">
    <property type="nucleotide sequence ID" value="NZ_JBHSAB010000014.1"/>
</dbReference>
<feature type="chain" id="PRO_5046438167" evidence="10">
    <location>
        <begin position="22"/>
        <end position="251"/>
    </location>
</feature>
<dbReference type="InterPro" id="IPR009056">
    <property type="entry name" value="Cyt_c-like_dom"/>
</dbReference>
<evidence type="ECO:0000256" key="8">
    <source>
        <dbReference type="PROSITE-ProRule" id="PRU00433"/>
    </source>
</evidence>
<dbReference type="PRINTS" id="PR00603">
    <property type="entry name" value="CYTOCHROMEC1"/>
</dbReference>
<evidence type="ECO:0000256" key="3">
    <source>
        <dbReference type="ARBA" id="ARBA00022692"/>
    </source>
</evidence>
<keyword evidence="3 9" id="KW-0812">Transmembrane</keyword>
<evidence type="ECO:0000256" key="1">
    <source>
        <dbReference type="ARBA" id="ARBA00004370"/>
    </source>
</evidence>
<evidence type="ECO:0000256" key="4">
    <source>
        <dbReference type="ARBA" id="ARBA00022723"/>
    </source>
</evidence>
<accession>A0ABV8CEU3</accession>
<name>A0ABV8CEU3_9GAMM</name>
<dbReference type="InterPro" id="IPR002326">
    <property type="entry name" value="Cyt_c1"/>
</dbReference>
<dbReference type="Gene3D" id="1.10.760.10">
    <property type="entry name" value="Cytochrome c-like domain"/>
    <property type="match status" value="1"/>
</dbReference>
<feature type="signal peptide" evidence="10">
    <location>
        <begin position="1"/>
        <end position="21"/>
    </location>
</feature>
<dbReference type="Pfam" id="PF02167">
    <property type="entry name" value="Cytochrom_C1"/>
    <property type="match status" value="1"/>
</dbReference>
<evidence type="ECO:0000256" key="7">
    <source>
        <dbReference type="ARBA" id="ARBA00023136"/>
    </source>
</evidence>
<keyword evidence="5 9" id="KW-1133">Transmembrane helix</keyword>
<keyword evidence="13" id="KW-1185">Reference proteome</keyword>
<dbReference type="Proteomes" id="UP001595758">
    <property type="component" value="Unassembled WGS sequence"/>
</dbReference>
<keyword evidence="6 8" id="KW-0408">Iron</keyword>
<evidence type="ECO:0000256" key="5">
    <source>
        <dbReference type="ARBA" id="ARBA00022989"/>
    </source>
</evidence>
<evidence type="ECO:0000256" key="6">
    <source>
        <dbReference type="ARBA" id="ARBA00023004"/>
    </source>
</evidence>
<proteinExistence type="predicted"/>
<keyword evidence="4 8" id="KW-0479">Metal-binding</keyword>
<keyword evidence="7 9" id="KW-0472">Membrane</keyword>
<dbReference type="PROSITE" id="PS51007">
    <property type="entry name" value="CYTC"/>
    <property type="match status" value="1"/>
</dbReference>
<keyword evidence="10" id="KW-0732">Signal</keyword>